<organism evidence="1 2">
    <name type="scientific">Vespula squamosa</name>
    <name type="common">Southern yellow jacket</name>
    <name type="synonym">Wasp</name>
    <dbReference type="NCBI Taxonomy" id="30214"/>
    <lineage>
        <taxon>Eukaryota</taxon>
        <taxon>Metazoa</taxon>
        <taxon>Ecdysozoa</taxon>
        <taxon>Arthropoda</taxon>
        <taxon>Hexapoda</taxon>
        <taxon>Insecta</taxon>
        <taxon>Pterygota</taxon>
        <taxon>Neoptera</taxon>
        <taxon>Endopterygota</taxon>
        <taxon>Hymenoptera</taxon>
        <taxon>Apocrita</taxon>
        <taxon>Aculeata</taxon>
        <taxon>Vespoidea</taxon>
        <taxon>Vespidae</taxon>
        <taxon>Vespinae</taxon>
        <taxon>Vespula</taxon>
    </lineage>
</organism>
<dbReference type="EMBL" id="JAUDFV010000130">
    <property type="protein sequence ID" value="KAL2729457.1"/>
    <property type="molecule type" value="Genomic_DNA"/>
</dbReference>
<keyword evidence="2" id="KW-1185">Reference proteome</keyword>
<evidence type="ECO:0000313" key="1">
    <source>
        <dbReference type="EMBL" id="KAL2729457.1"/>
    </source>
</evidence>
<dbReference type="AlphaFoldDB" id="A0ABD2B9R8"/>
<name>A0ABD2B9R8_VESSQ</name>
<comment type="caution">
    <text evidence="1">The sequence shown here is derived from an EMBL/GenBank/DDBJ whole genome shotgun (WGS) entry which is preliminary data.</text>
</comment>
<protein>
    <submittedName>
        <fullName evidence="1">Titin-like isoform X3</fullName>
    </submittedName>
</protein>
<proteinExistence type="predicted"/>
<gene>
    <name evidence="1" type="ORF">V1478_005747</name>
</gene>
<sequence length="176" mass="20320">MEIFPYSTLNAISGVSSQFDTSNRERSVDEELLECSPRYVALKDLFLPQEEIKLTITNHRHASIYEFALAPSYSCEDGSYLENRAGEYDYDERTGEPYAKPKRLDFSDIERNGTCCDLDQDDENEDDLHTQSFRRIESNDVVVYIAKHLAGIAKYQKSVERLNQTIKFPNRKISES</sequence>
<accession>A0ABD2B9R8</accession>
<evidence type="ECO:0000313" key="2">
    <source>
        <dbReference type="Proteomes" id="UP001607302"/>
    </source>
</evidence>
<dbReference type="Proteomes" id="UP001607302">
    <property type="component" value="Unassembled WGS sequence"/>
</dbReference>
<reference evidence="1 2" key="1">
    <citation type="journal article" date="2024" name="Ann. Entomol. Soc. Am.">
        <title>Genomic analyses of the southern and eastern yellowjacket wasps (Hymenoptera: Vespidae) reveal evolutionary signatures of social life.</title>
        <authorList>
            <person name="Catto M.A."/>
            <person name="Caine P.B."/>
            <person name="Orr S.E."/>
            <person name="Hunt B.G."/>
            <person name="Goodisman M.A.D."/>
        </authorList>
    </citation>
    <scope>NUCLEOTIDE SEQUENCE [LARGE SCALE GENOMIC DNA]</scope>
    <source>
        <strain evidence="1">233</strain>
        <tissue evidence="1">Head and thorax</tissue>
    </source>
</reference>